<reference evidence="1" key="1">
    <citation type="journal article" date="2022" name="bioRxiv">
        <title>Sequencing and chromosome-scale assembly of the giantPleurodeles waltlgenome.</title>
        <authorList>
            <person name="Brown T."/>
            <person name="Elewa A."/>
            <person name="Iarovenko S."/>
            <person name="Subramanian E."/>
            <person name="Araus A.J."/>
            <person name="Petzold A."/>
            <person name="Susuki M."/>
            <person name="Suzuki K.-i.T."/>
            <person name="Hayashi T."/>
            <person name="Toyoda A."/>
            <person name="Oliveira C."/>
            <person name="Osipova E."/>
            <person name="Leigh N.D."/>
            <person name="Simon A."/>
            <person name="Yun M.H."/>
        </authorList>
    </citation>
    <scope>NUCLEOTIDE SEQUENCE</scope>
    <source>
        <strain evidence="1">20211129_DDA</strain>
        <tissue evidence="1">Liver</tissue>
    </source>
</reference>
<keyword evidence="2" id="KW-1185">Reference proteome</keyword>
<protein>
    <submittedName>
        <fullName evidence="1">Uncharacterized protein</fullName>
    </submittedName>
</protein>
<evidence type="ECO:0000313" key="1">
    <source>
        <dbReference type="EMBL" id="KAJ1102473.1"/>
    </source>
</evidence>
<dbReference type="AlphaFoldDB" id="A0AAV7MGB9"/>
<comment type="caution">
    <text evidence="1">The sequence shown here is derived from an EMBL/GenBank/DDBJ whole genome shotgun (WGS) entry which is preliminary data.</text>
</comment>
<gene>
    <name evidence="1" type="ORF">NDU88_007519</name>
</gene>
<sequence>MCKWAQHKSVSERAQLPVCEVQRFAFRRPFRLFARRRLPLCQCNGPSTVTAEASEEPQGKRALRGAVLFLLPRSRLRTTQVFELVSKRSAPAV</sequence>
<accession>A0AAV7MGB9</accession>
<evidence type="ECO:0000313" key="2">
    <source>
        <dbReference type="Proteomes" id="UP001066276"/>
    </source>
</evidence>
<dbReference type="Proteomes" id="UP001066276">
    <property type="component" value="Chromosome 10"/>
</dbReference>
<organism evidence="1 2">
    <name type="scientific">Pleurodeles waltl</name>
    <name type="common">Iberian ribbed newt</name>
    <dbReference type="NCBI Taxonomy" id="8319"/>
    <lineage>
        <taxon>Eukaryota</taxon>
        <taxon>Metazoa</taxon>
        <taxon>Chordata</taxon>
        <taxon>Craniata</taxon>
        <taxon>Vertebrata</taxon>
        <taxon>Euteleostomi</taxon>
        <taxon>Amphibia</taxon>
        <taxon>Batrachia</taxon>
        <taxon>Caudata</taxon>
        <taxon>Salamandroidea</taxon>
        <taxon>Salamandridae</taxon>
        <taxon>Pleurodelinae</taxon>
        <taxon>Pleurodeles</taxon>
    </lineage>
</organism>
<name>A0AAV7MGB9_PLEWA</name>
<dbReference type="EMBL" id="JANPWB010000014">
    <property type="protein sequence ID" value="KAJ1102473.1"/>
    <property type="molecule type" value="Genomic_DNA"/>
</dbReference>
<proteinExistence type="predicted"/>